<keyword evidence="2" id="KW-1133">Transmembrane helix</keyword>
<feature type="transmembrane region" description="Helical" evidence="2">
    <location>
        <begin position="206"/>
        <end position="225"/>
    </location>
</feature>
<keyword evidence="2" id="KW-0472">Membrane</keyword>
<feature type="compositionally biased region" description="Basic and acidic residues" evidence="1">
    <location>
        <begin position="102"/>
        <end position="113"/>
    </location>
</feature>
<dbReference type="AlphaFoldDB" id="A0A1M5PVV2"/>
<keyword evidence="5" id="KW-1185">Reference proteome</keyword>
<feature type="region of interest" description="Disordered" evidence="1">
    <location>
        <begin position="39"/>
        <end position="140"/>
    </location>
</feature>
<reference evidence="4 5" key="1">
    <citation type="submission" date="2016-11" db="EMBL/GenBank/DDBJ databases">
        <authorList>
            <person name="Jaros S."/>
            <person name="Januszkiewicz K."/>
            <person name="Wedrychowicz H."/>
        </authorList>
    </citation>
    <scope>NUCLEOTIDE SEQUENCE [LARGE SCALE GENOMIC DNA]</scope>
    <source>
        <strain evidence="4 5">DSM 28715</strain>
    </source>
</reference>
<dbReference type="EMBL" id="FQXB01000002">
    <property type="protein sequence ID" value="SHH05383.1"/>
    <property type="molecule type" value="Genomic_DNA"/>
</dbReference>
<organism evidence="4 5">
    <name type="scientific">Cognatiyoonia sediminum</name>
    <dbReference type="NCBI Taxonomy" id="1508389"/>
    <lineage>
        <taxon>Bacteria</taxon>
        <taxon>Pseudomonadati</taxon>
        <taxon>Pseudomonadota</taxon>
        <taxon>Alphaproteobacteria</taxon>
        <taxon>Rhodobacterales</taxon>
        <taxon>Paracoccaceae</taxon>
        <taxon>Cognatiyoonia</taxon>
    </lineage>
</organism>
<feature type="compositionally biased region" description="Basic and acidic residues" evidence="1">
    <location>
        <begin position="131"/>
        <end position="140"/>
    </location>
</feature>
<dbReference type="Pfam" id="PF13717">
    <property type="entry name" value="Zn_ribbon_4"/>
    <property type="match status" value="1"/>
</dbReference>
<dbReference type="InterPro" id="IPR011723">
    <property type="entry name" value="Znf/thioredoxin_put"/>
</dbReference>
<protein>
    <submittedName>
        <fullName evidence="4">MJ0042 family finger-like domain-containing protein</fullName>
    </submittedName>
</protein>
<dbReference type="RefSeq" id="WP_242649033.1">
    <property type="nucleotide sequence ID" value="NZ_FQXB01000002.1"/>
</dbReference>
<feature type="compositionally biased region" description="Low complexity" evidence="1">
    <location>
        <begin position="268"/>
        <end position="283"/>
    </location>
</feature>
<evidence type="ECO:0000256" key="1">
    <source>
        <dbReference type="SAM" id="MobiDB-lite"/>
    </source>
</evidence>
<dbReference type="NCBIfam" id="TIGR02098">
    <property type="entry name" value="MJ0042_CXXC"/>
    <property type="match status" value="1"/>
</dbReference>
<keyword evidence="2" id="KW-0812">Transmembrane</keyword>
<feature type="domain" description="Zinc finger/thioredoxin putative" evidence="3">
    <location>
        <begin position="1"/>
        <end position="36"/>
    </location>
</feature>
<dbReference type="Proteomes" id="UP000184074">
    <property type="component" value="Unassembled WGS sequence"/>
</dbReference>
<feature type="compositionally biased region" description="Acidic residues" evidence="1">
    <location>
        <begin position="284"/>
        <end position="295"/>
    </location>
</feature>
<evidence type="ECO:0000256" key="2">
    <source>
        <dbReference type="SAM" id="Phobius"/>
    </source>
</evidence>
<accession>A0A1M5PVV2</accession>
<evidence type="ECO:0000313" key="5">
    <source>
        <dbReference type="Proteomes" id="UP000184074"/>
    </source>
</evidence>
<dbReference type="STRING" id="1508389.SAMN05444003_1852"/>
<evidence type="ECO:0000313" key="4">
    <source>
        <dbReference type="EMBL" id="SHH05383.1"/>
    </source>
</evidence>
<sequence length="295" mass="32059">MRLVCPNCGAQYEVADDVIPESGRDVQCSNCGHTWFEQKEGAPVQDEVEMPVPAHQELEPEPQPEPEPAPEPEMEEVEEPAPAAEPAPSDLDPTVAEILQQEADREEAARAAERGAAIESQTEMGLDEAAEAQREQESKERIAKIKGEEAEANIAAVAAAAAASRKEMLPDIEEINSTLRSSEERGETVDPEPEVIEEAKKRGFKAGFMTVILILLILLIVYMLADWIISALPAAEGPLNSYTDIVDEGRLWLDGQVEALRDSMQSAVDETVPPDATDTTVEPTETDDTTATESN</sequence>
<feature type="compositionally biased region" description="Acidic residues" evidence="1">
    <location>
        <begin position="59"/>
        <end position="79"/>
    </location>
</feature>
<gene>
    <name evidence="4" type="ORF">SAMN05444003_1852</name>
</gene>
<name>A0A1M5PVV2_9RHOB</name>
<feature type="region of interest" description="Disordered" evidence="1">
    <location>
        <begin position="264"/>
        <end position="295"/>
    </location>
</feature>
<evidence type="ECO:0000259" key="3">
    <source>
        <dbReference type="Pfam" id="PF13717"/>
    </source>
</evidence>
<proteinExistence type="predicted"/>